<evidence type="ECO:0000313" key="2">
    <source>
        <dbReference type="EMBL" id="GAI00377.1"/>
    </source>
</evidence>
<evidence type="ECO:0000256" key="1">
    <source>
        <dbReference type="SAM" id="Phobius"/>
    </source>
</evidence>
<protein>
    <submittedName>
        <fullName evidence="2">Uncharacterized protein</fullName>
    </submittedName>
</protein>
<sequence>MTPIEYLVQYGIAGIALWMMYSITYNHLSDMHAILIEIRDILAKD</sequence>
<dbReference type="EMBL" id="BARV01000601">
    <property type="protein sequence ID" value="GAI00377.1"/>
    <property type="molecule type" value="Genomic_DNA"/>
</dbReference>
<gene>
    <name evidence="2" type="ORF">S06H3_02142</name>
</gene>
<keyword evidence="1" id="KW-1133">Transmembrane helix</keyword>
<keyword evidence="1" id="KW-0812">Transmembrane</keyword>
<comment type="caution">
    <text evidence="2">The sequence shown here is derived from an EMBL/GenBank/DDBJ whole genome shotgun (WGS) entry which is preliminary data.</text>
</comment>
<keyword evidence="1" id="KW-0472">Membrane</keyword>
<name>X1K026_9ZZZZ</name>
<feature type="transmembrane region" description="Helical" evidence="1">
    <location>
        <begin position="6"/>
        <end position="25"/>
    </location>
</feature>
<proteinExistence type="predicted"/>
<accession>X1K026</accession>
<dbReference type="AlphaFoldDB" id="X1K026"/>
<organism evidence="2">
    <name type="scientific">marine sediment metagenome</name>
    <dbReference type="NCBI Taxonomy" id="412755"/>
    <lineage>
        <taxon>unclassified sequences</taxon>
        <taxon>metagenomes</taxon>
        <taxon>ecological metagenomes</taxon>
    </lineage>
</organism>
<reference evidence="2" key="1">
    <citation type="journal article" date="2014" name="Front. Microbiol.">
        <title>High frequency of phylogenetically diverse reductive dehalogenase-homologous genes in deep subseafloor sedimentary metagenomes.</title>
        <authorList>
            <person name="Kawai M."/>
            <person name="Futagami T."/>
            <person name="Toyoda A."/>
            <person name="Takaki Y."/>
            <person name="Nishi S."/>
            <person name="Hori S."/>
            <person name="Arai W."/>
            <person name="Tsubouchi T."/>
            <person name="Morono Y."/>
            <person name="Uchiyama I."/>
            <person name="Ito T."/>
            <person name="Fujiyama A."/>
            <person name="Inagaki F."/>
            <person name="Takami H."/>
        </authorList>
    </citation>
    <scope>NUCLEOTIDE SEQUENCE</scope>
    <source>
        <strain evidence="2">Expedition CK06-06</strain>
    </source>
</reference>